<comment type="similarity">
    <text evidence="1">Belongs to the LysR transcriptional regulatory family.</text>
</comment>
<keyword evidence="7" id="KW-1185">Reference proteome</keyword>
<evidence type="ECO:0000256" key="1">
    <source>
        <dbReference type="ARBA" id="ARBA00009437"/>
    </source>
</evidence>
<protein>
    <submittedName>
        <fullName evidence="6">DNA-binding transcriptional regulator, LysR family</fullName>
    </submittedName>
</protein>
<dbReference type="GO" id="GO:0003677">
    <property type="term" value="F:DNA binding"/>
    <property type="evidence" value="ECO:0007669"/>
    <property type="project" value="UniProtKB-KW"/>
</dbReference>
<evidence type="ECO:0000313" key="6">
    <source>
        <dbReference type="EMBL" id="SEN34710.1"/>
    </source>
</evidence>
<dbReference type="PANTHER" id="PTHR30346:SF28">
    <property type="entry name" value="HTH-TYPE TRANSCRIPTIONAL REGULATOR CYNR"/>
    <property type="match status" value="1"/>
</dbReference>
<accession>A0A1H8FT28</accession>
<evidence type="ECO:0000256" key="3">
    <source>
        <dbReference type="ARBA" id="ARBA00023125"/>
    </source>
</evidence>
<dbReference type="CDD" id="cd08414">
    <property type="entry name" value="PBP2_LTTR_aromatics_like"/>
    <property type="match status" value="1"/>
</dbReference>
<dbReference type="InterPro" id="IPR000847">
    <property type="entry name" value="LysR_HTH_N"/>
</dbReference>
<dbReference type="FunFam" id="1.10.10.10:FF:000001">
    <property type="entry name" value="LysR family transcriptional regulator"/>
    <property type="match status" value="1"/>
</dbReference>
<dbReference type="InterPro" id="IPR036390">
    <property type="entry name" value="WH_DNA-bd_sf"/>
</dbReference>
<evidence type="ECO:0000313" key="7">
    <source>
        <dbReference type="Proteomes" id="UP000198761"/>
    </source>
</evidence>
<dbReference type="SUPFAM" id="SSF46785">
    <property type="entry name" value="Winged helix' DNA-binding domain"/>
    <property type="match status" value="1"/>
</dbReference>
<evidence type="ECO:0000256" key="2">
    <source>
        <dbReference type="ARBA" id="ARBA00023015"/>
    </source>
</evidence>
<dbReference type="OrthoDB" id="9803735at2"/>
<dbReference type="PANTHER" id="PTHR30346">
    <property type="entry name" value="TRANSCRIPTIONAL DUAL REGULATOR HCAR-RELATED"/>
    <property type="match status" value="1"/>
</dbReference>
<dbReference type="PRINTS" id="PR00039">
    <property type="entry name" value="HTHLYSR"/>
</dbReference>
<dbReference type="SUPFAM" id="SSF53850">
    <property type="entry name" value="Periplasmic binding protein-like II"/>
    <property type="match status" value="1"/>
</dbReference>
<evidence type="ECO:0000259" key="5">
    <source>
        <dbReference type="PROSITE" id="PS50931"/>
    </source>
</evidence>
<dbReference type="Gene3D" id="1.10.10.10">
    <property type="entry name" value="Winged helix-like DNA-binding domain superfamily/Winged helix DNA-binding domain"/>
    <property type="match status" value="1"/>
</dbReference>
<dbReference type="Pfam" id="PF03466">
    <property type="entry name" value="LysR_substrate"/>
    <property type="match status" value="1"/>
</dbReference>
<proteinExistence type="inferred from homology"/>
<name>A0A1H8FT28_9RHOB</name>
<reference evidence="6 7" key="1">
    <citation type="submission" date="2016-10" db="EMBL/GenBank/DDBJ databases">
        <authorList>
            <person name="de Groot N.N."/>
        </authorList>
    </citation>
    <scope>NUCLEOTIDE SEQUENCE [LARGE SCALE GENOMIC DNA]</scope>
    <source>
        <strain evidence="6 7">DSM 3857</strain>
    </source>
</reference>
<dbReference type="STRING" id="933059.SAMN04488103_104251"/>
<organism evidence="6 7">
    <name type="scientific">Gemmobacter aquatilis</name>
    <dbReference type="NCBI Taxonomy" id="933059"/>
    <lineage>
        <taxon>Bacteria</taxon>
        <taxon>Pseudomonadati</taxon>
        <taxon>Pseudomonadota</taxon>
        <taxon>Alphaproteobacteria</taxon>
        <taxon>Rhodobacterales</taxon>
        <taxon>Paracoccaceae</taxon>
        <taxon>Gemmobacter</taxon>
    </lineage>
</organism>
<keyword evidence="2" id="KW-0805">Transcription regulation</keyword>
<keyword evidence="4" id="KW-0804">Transcription</keyword>
<dbReference type="InterPro" id="IPR005119">
    <property type="entry name" value="LysR_subst-bd"/>
</dbReference>
<keyword evidence="3 6" id="KW-0238">DNA-binding</keyword>
<dbReference type="InterPro" id="IPR036388">
    <property type="entry name" value="WH-like_DNA-bd_sf"/>
</dbReference>
<dbReference type="EMBL" id="FOCE01000004">
    <property type="protein sequence ID" value="SEN34710.1"/>
    <property type="molecule type" value="Genomic_DNA"/>
</dbReference>
<dbReference type="GO" id="GO:0003700">
    <property type="term" value="F:DNA-binding transcription factor activity"/>
    <property type="evidence" value="ECO:0007669"/>
    <property type="project" value="InterPro"/>
</dbReference>
<sequence length="298" mass="33820">MNGPAGLDNIQSFLILAEELNFRRAAERLNLDQSALTRRIQKLEHAVAFKLLERTTREVSLTQAGQQFYADNAHLLRRYEETITAARRIAEGKSGLLRIGYMAFAATEVMPSAVARFRAAHPHIDVDLRYIRTQGQKLALAKDEIDVGYLIGPFDHSEYHSVQLTAEPLYVVTPRNHPLLHRTRITPADLADQDIILGDMREWDEYRWRLNDLFNSEGVSLRVTLEASNTLALLGLVAAGLGVTIYPESLIGFLGRNVEVRQIMHPGFRSRTALVWKRTNRSQQVRTFVELARHLAAR</sequence>
<evidence type="ECO:0000256" key="4">
    <source>
        <dbReference type="ARBA" id="ARBA00023163"/>
    </source>
</evidence>
<dbReference type="Gene3D" id="3.40.190.10">
    <property type="entry name" value="Periplasmic binding protein-like II"/>
    <property type="match status" value="2"/>
</dbReference>
<dbReference type="Pfam" id="PF00126">
    <property type="entry name" value="HTH_1"/>
    <property type="match status" value="1"/>
</dbReference>
<dbReference type="PROSITE" id="PS50931">
    <property type="entry name" value="HTH_LYSR"/>
    <property type="match status" value="1"/>
</dbReference>
<dbReference type="RefSeq" id="WP_091300775.1">
    <property type="nucleotide sequence ID" value="NZ_FOCE01000004.1"/>
</dbReference>
<feature type="domain" description="HTH lysR-type" evidence="5">
    <location>
        <begin position="1"/>
        <end position="62"/>
    </location>
</feature>
<dbReference type="GO" id="GO:0032993">
    <property type="term" value="C:protein-DNA complex"/>
    <property type="evidence" value="ECO:0007669"/>
    <property type="project" value="TreeGrafter"/>
</dbReference>
<dbReference type="Proteomes" id="UP000198761">
    <property type="component" value="Unassembled WGS sequence"/>
</dbReference>
<dbReference type="AlphaFoldDB" id="A0A1H8FT28"/>
<gene>
    <name evidence="6" type="ORF">SAMN04488103_104251</name>
</gene>